<evidence type="ECO:0000256" key="5">
    <source>
        <dbReference type="ARBA" id="ARBA00022691"/>
    </source>
</evidence>
<evidence type="ECO:0000256" key="2">
    <source>
        <dbReference type="ARBA" id="ARBA00022573"/>
    </source>
</evidence>
<keyword evidence="3 7" id="KW-0489">Methyltransferase</keyword>
<accession>A0A1I0CY54</accession>
<evidence type="ECO:0000313" key="7">
    <source>
        <dbReference type="EMBL" id="SET24057.1"/>
    </source>
</evidence>
<dbReference type="Proteomes" id="UP000199568">
    <property type="component" value="Unassembled WGS sequence"/>
</dbReference>
<dbReference type="GO" id="GO:0009236">
    <property type="term" value="P:cobalamin biosynthetic process"/>
    <property type="evidence" value="ECO:0007669"/>
    <property type="project" value="UniProtKB-UniPathway"/>
</dbReference>
<dbReference type="EMBL" id="FOHU01000006">
    <property type="protein sequence ID" value="SET24057.1"/>
    <property type="molecule type" value="Genomic_DNA"/>
</dbReference>
<dbReference type="PANTHER" id="PTHR43182:SF1">
    <property type="entry name" value="COBALT-PRECORRIN-7 C(5)-METHYLTRANSFERASE"/>
    <property type="match status" value="1"/>
</dbReference>
<evidence type="ECO:0000313" key="8">
    <source>
        <dbReference type="Proteomes" id="UP000199568"/>
    </source>
</evidence>
<dbReference type="InterPro" id="IPR035996">
    <property type="entry name" value="4pyrrol_Methylase_sf"/>
</dbReference>
<dbReference type="Gene3D" id="3.40.1010.10">
    <property type="entry name" value="Cobalt-precorrin-4 Transmethylase, Domain 1"/>
    <property type="match status" value="1"/>
</dbReference>
<dbReference type="STRING" id="426128.SAMN05660297_01797"/>
<dbReference type="GO" id="GO:0008276">
    <property type="term" value="F:protein methyltransferase activity"/>
    <property type="evidence" value="ECO:0007669"/>
    <property type="project" value="InterPro"/>
</dbReference>
<dbReference type="InterPro" id="IPR000878">
    <property type="entry name" value="4pyrrol_Mease"/>
</dbReference>
<dbReference type="CDD" id="cd11644">
    <property type="entry name" value="Precorrin-6Y-MT"/>
    <property type="match status" value="1"/>
</dbReference>
<dbReference type="InterPro" id="IPR050714">
    <property type="entry name" value="Cobalamin_biosynth_MTase"/>
</dbReference>
<name>A0A1I0CY54_9FIRM</name>
<dbReference type="AlphaFoldDB" id="A0A1I0CY54"/>
<dbReference type="InterPro" id="IPR014777">
    <property type="entry name" value="4pyrrole_Mease_sub1"/>
</dbReference>
<dbReference type="RefSeq" id="WP_090442526.1">
    <property type="nucleotide sequence ID" value="NZ_FOHU01000006.1"/>
</dbReference>
<dbReference type="Pfam" id="PF00590">
    <property type="entry name" value="TP_methylase"/>
    <property type="match status" value="1"/>
</dbReference>
<dbReference type="UniPathway" id="UPA00148"/>
<reference evidence="7 8" key="1">
    <citation type="submission" date="2016-10" db="EMBL/GenBank/DDBJ databases">
        <authorList>
            <person name="de Groot N.N."/>
        </authorList>
    </citation>
    <scope>NUCLEOTIDE SEQUENCE [LARGE SCALE GENOMIC DNA]</scope>
    <source>
        <strain evidence="7 8">DSM 18979</strain>
    </source>
</reference>
<dbReference type="PANTHER" id="PTHR43182">
    <property type="entry name" value="COBALT-PRECORRIN-6B C(15)-METHYLTRANSFERASE (DECARBOXYLATING)"/>
    <property type="match status" value="1"/>
</dbReference>
<protein>
    <submittedName>
        <fullName evidence="7">Precorrin-6Y C5,15-methyltransferase (Decarboxylating)</fullName>
    </submittedName>
</protein>
<evidence type="ECO:0000259" key="6">
    <source>
        <dbReference type="Pfam" id="PF00590"/>
    </source>
</evidence>
<dbReference type="NCBIfam" id="TIGR02467">
    <property type="entry name" value="CbiE"/>
    <property type="match status" value="1"/>
</dbReference>
<feature type="domain" description="Tetrapyrrole methylase" evidence="6">
    <location>
        <begin position="3"/>
        <end position="189"/>
    </location>
</feature>
<keyword evidence="8" id="KW-1185">Reference proteome</keyword>
<evidence type="ECO:0000256" key="3">
    <source>
        <dbReference type="ARBA" id="ARBA00022603"/>
    </source>
</evidence>
<dbReference type="Gene3D" id="3.30.950.10">
    <property type="entry name" value="Methyltransferase, Cobalt-precorrin-4 Transmethylase, Domain 2"/>
    <property type="match status" value="1"/>
</dbReference>
<comment type="pathway">
    <text evidence="1">Cofactor biosynthesis; adenosylcobalamin biosynthesis.</text>
</comment>
<dbReference type="SUPFAM" id="SSF53790">
    <property type="entry name" value="Tetrapyrrole methylase"/>
    <property type="match status" value="1"/>
</dbReference>
<evidence type="ECO:0000256" key="1">
    <source>
        <dbReference type="ARBA" id="ARBA00004953"/>
    </source>
</evidence>
<keyword evidence="5" id="KW-0949">S-adenosyl-L-methionine</keyword>
<sequence length="206" mass="23492">MEKITVIGVGPGHKDYVLPVAYKAVEASDILIGGRRNLEIFQDYTGETYVISKDLEKVMNYIKTHRKSKKIAIVLSGDTGFYSMLIYLKKHFCDEDLEVIPGISSLQYLFARIKETWQGVPLMSLHGREENYIEKLKTYKKVGLLTDSQHKPEAIAEALIKAKLDKAIMIVGENLSYEEERIIKGEPKEIMEKAPYQMSVVVITYE</sequence>
<proteinExistence type="predicted"/>
<keyword evidence="4 7" id="KW-0808">Transferase</keyword>
<dbReference type="InterPro" id="IPR012818">
    <property type="entry name" value="CbiE"/>
</dbReference>
<dbReference type="InterPro" id="IPR014776">
    <property type="entry name" value="4pyrrole_Mease_sub2"/>
</dbReference>
<keyword evidence="2" id="KW-0169">Cobalamin biosynthesis</keyword>
<evidence type="ECO:0000256" key="4">
    <source>
        <dbReference type="ARBA" id="ARBA00022679"/>
    </source>
</evidence>
<dbReference type="GO" id="GO:0032259">
    <property type="term" value="P:methylation"/>
    <property type="evidence" value="ECO:0007669"/>
    <property type="project" value="UniProtKB-KW"/>
</dbReference>
<dbReference type="OrthoDB" id="9780707at2"/>
<gene>
    <name evidence="7" type="ORF">SAMN05660297_01797</name>
</gene>
<organism evidence="7 8">
    <name type="scientific">Natronincola peptidivorans</name>
    <dbReference type="NCBI Taxonomy" id="426128"/>
    <lineage>
        <taxon>Bacteria</taxon>
        <taxon>Bacillati</taxon>
        <taxon>Bacillota</taxon>
        <taxon>Clostridia</taxon>
        <taxon>Peptostreptococcales</taxon>
        <taxon>Natronincolaceae</taxon>
        <taxon>Natronincola</taxon>
    </lineage>
</organism>